<name>A0A8H8DLF6_9FUNG</name>
<dbReference type="EMBL" id="JAEFCI010001784">
    <property type="protein sequence ID" value="KAG5462681.1"/>
    <property type="molecule type" value="Genomic_DNA"/>
</dbReference>
<feature type="compositionally biased region" description="Low complexity" evidence="1">
    <location>
        <begin position="183"/>
        <end position="197"/>
    </location>
</feature>
<organism evidence="2 3">
    <name type="scientific">Olpidium bornovanus</name>
    <dbReference type="NCBI Taxonomy" id="278681"/>
    <lineage>
        <taxon>Eukaryota</taxon>
        <taxon>Fungi</taxon>
        <taxon>Fungi incertae sedis</taxon>
        <taxon>Olpidiomycota</taxon>
        <taxon>Olpidiomycotina</taxon>
        <taxon>Olpidiomycetes</taxon>
        <taxon>Olpidiales</taxon>
        <taxon>Olpidiaceae</taxon>
        <taxon>Olpidium</taxon>
    </lineage>
</organism>
<evidence type="ECO:0000313" key="2">
    <source>
        <dbReference type="EMBL" id="KAG5462681.1"/>
    </source>
</evidence>
<dbReference type="Proteomes" id="UP000673691">
    <property type="component" value="Unassembled WGS sequence"/>
</dbReference>
<sequence>MHGDAGDDDGEGAAEGDESGAKGCHNLAPGRGCAGAGALIERDDGRRAGGGWADYIYGSSHRQHRPALPSRHYFPFLFLSLLSYVPPLRWRFSSFLFRVHPLGPPPPPSPPPPIPRPDHPCPLFLPALLTSRDRTEGGKDSGPARDEGREETEEEKKNLQGVTKRRLSARGPALHDGRNYYRSPLGLALGLQLQPSSSVPPPRQRRGSRSRVLLINSRGAA</sequence>
<accession>A0A8H8DLF6</accession>
<evidence type="ECO:0000313" key="3">
    <source>
        <dbReference type="Proteomes" id="UP000673691"/>
    </source>
</evidence>
<feature type="region of interest" description="Disordered" evidence="1">
    <location>
        <begin position="129"/>
        <end position="221"/>
    </location>
</feature>
<keyword evidence="3" id="KW-1185">Reference proteome</keyword>
<reference evidence="2 3" key="1">
    <citation type="journal article" name="Sci. Rep.">
        <title>Genome-scale phylogenetic analyses confirm Olpidium as the closest living zoosporic fungus to the non-flagellated, terrestrial fungi.</title>
        <authorList>
            <person name="Chang Y."/>
            <person name="Rochon D."/>
            <person name="Sekimoto S."/>
            <person name="Wang Y."/>
            <person name="Chovatia M."/>
            <person name="Sandor L."/>
            <person name="Salamov A."/>
            <person name="Grigoriev I.V."/>
            <person name="Stajich J.E."/>
            <person name="Spatafora J.W."/>
        </authorList>
    </citation>
    <scope>NUCLEOTIDE SEQUENCE [LARGE SCALE GENOMIC DNA]</scope>
    <source>
        <strain evidence="2">S191</strain>
    </source>
</reference>
<feature type="region of interest" description="Disordered" evidence="1">
    <location>
        <begin position="1"/>
        <end position="27"/>
    </location>
</feature>
<comment type="caution">
    <text evidence="2">The sequence shown here is derived from an EMBL/GenBank/DDBJ whole genome shotgun (WGS) entry which is preliminary data.</text>
</comment>
<feature type="compositionally biased region" description="Basic and acidic residues" evidence="1">
    <location>
        <begin position="131"/>
        <end position="158"/>
    </location>
</feature>
<evidence type="ECO:0000256" key="1">
    <source>
        <dbReference type="SAM" id="MobiDB-lite"/>
    </source>
</evidence>
<gene>
    <name evidence="2" type="ORF">BJ554DRAFT_4089</name>
</gene>
<proteinExistence type="predicted"/>
<protein>
    <submittedName>
        <fullName evidence="2">Uncharacterized protein</fullName>
    </submittedName>
</protein>
<feature type="compositionally biased region" description="Acidic residues" evidence="1">
    <location>
        <begin position="1"/>
        <end position="18"/>
    </location>
</feature>
<dbReference type="AlphaFoldDB" id="A0A8H8DLF6"/>